<organism evidence="3 4">
    <name type="scientific">Hibiscus sabdariffa</name>
    <name type="common">roselle</name>
    <dbReference type="NCBI Taxonomy" id="183260"/>
    <lineage>
        <taxon>Eukaryota</taxon>
        <taxon>Viridiplantae</taxon>
        <taxon>Streptophyta</taxon>
        <taxon>Embryophyta</taxon>
        <taxon>Tracheophyta</taxon>
        <taxon>Spermatophyta</taxon>
        <taxon>Magnoliopsida</taxon>
        <taxon>eudicotyledons</taxon>
        <taxon>Gunneridae</taxon>
        <taxon>Pentapetalae</taxon>
        <taxon>rosids</taxon>
        <taxon>malvids</taxon>
        <taxon>Malvales</taxon>
        <taxon>Malvaceae</taxon>
        <taxon>Malvoideae</taxon>
        <taxon>Hibiscus</taxon>
    </lineage>
</organism>
<proteinExistence type="predicted"/>
<dbReference type="Proteomes" id="UP001396334">
    <property type="component" value="Unassembled WGS sequence"/>
</dbReference>
<dbReference type="InterPro" id="IPR036397">
    <property type="entry name" value="RNaseH_sf"/>
</dbReference>
<dbReference type="Gene3D" id="3.30.70.330">
    <property type="match status" value="1"/>
</dbReference>
<reference evidence="3 4" key="1">
    <citation type="journal article" date="2024" name="G3 (Bethesda)">
        <title>Genome assembly of Hibiscus sabdariffa L. provides insights into metabolisms of medicinal natural products.</title>
        <authorList>
            <person name="Kim T."/>
        </authorList>
    </citation>
    <scope>NUCLEOTIDE SEQUENCE [LARGE SCALE GENOMIC DNA]</scope>
    <source>
        <strain evidence="3">TK-2024</strain>
        <tissue evidence="3">Old leaves</tissue>
    </source>
</reference>
<dbReference type="InterPro" id="IPR002156">
    <property type="entry name" value="RNaseH_domain"/>
</dbReference>
<keyword evidence="4" id="KW-1185">Reference proteome</keyword>
<comment type="caution">
    <text evidence="3">The sequence shown here is derived from an EMBL/GenBank/DDBJ whole genome shotgun (WGS) entry which is preliminary data.</text>
</comment>
<protein>
    <recommendedName>
        <fullName evidence="2">RRM domain-containing protein</fullName>
    </recommendedName>
</protein>
<dbReference type="PROSITE" id="PS50102">
    <property type="entry name" value="RRM"/>
    <property type="match status" value="1"/>
</dbReference>
<feature type="domain" description="RRM" evidence="2">
    <location>
        <begin position="17"/>
        <end position="97"/>
    </location>
</feature>
<evidence type="ECO:0000259" key="2">
    <source>
        <dbReference type="PROSITE" id="PS50102"/>
    </source>
</evidence>
<dbReference type="InterPro" id="IPR035979">
    <property type="entry name" value="RBD_domain_sf"/>
</dbReference>
<dbReference type="InterPro" id="IPR044730">
    <property type="entry name" value="RNase_H-like_dom_plant"/>
</dbReference>
<sequence length="762" mass="84591">MERKESRVSNDHWNGSWIAFVDNLSRRITRHALRELFSFHGKVERVFIPVKNGKTKYKVSMFMFVSLASKEDLEKVIVKIDKSRIDGLVVRVSKARFPRPNQEGGRTNGLKAGVGMSFGRVYGGIQEVRGLRNGEVCGGKTYREALLTSPPRVGERNHVPSRECRKSEGCRNNLMEFNVSIKETEWLNCCMVGVLKKSFERDFVEQTLNDDIEVKLSKRGGALGNRWGTFVCVDEITAKIGRLNDARIIVRTASLWNIPEKNTVSSMGVLFRIRIKIGTWVEENFGPSHVDGGTNFADADAPDRRRGAVNLVGSPRSLVNVVIPNMGINCGNNSDWRWENERGCLGNDEVALVDSWADSEEGEKQGFLCPTSRRERLRSLMGDGPCHIIDLVPREAVTKGLEVGKQSCVKEVGPPEVNNMLIHQTVSASSSCGCGFLDDSTKVVLDSFEGLEVLHPSDRVYQNPPIRAHHPKSLFRASVRRQIRQVVRDSLEVESASPGAAVPFVHTELVNSGVEFEVESVWEISNILEVTFKGGREVVVRRGHSSEGENEVGKRGFWYLWASESIEFTISPAVGSSGGLLNCGFVNVYGPAYDSEKHGFLDELLLFLRQKNIMWDFVSEAELVDIPLLGGKFTWGNNLDPPTFVSVQGGIGGLIRDNSEKILLSFSESVGVGAPSMVELEAILVGIHRFFCLIWANKFRLIVESDCKTVVDCILGQVNPLANALAMVREVAEVFKARNIMLRLIPIVCNVEVDLLAKKGIG</sequence>
<dbReference type="EMBL" id="JBBPBN010000077">
    <property type="protein sequence ID" value="KAK8984613.1"/>
    <property type="molecule type" value="Genomic_DNA"/>
</dbReference>
<dbReference type="SUPFAM" id="SSF54928">
    <property type="entry name" value="RNA-binding domain, RBD"/>
    <property type="match status" value="1"/>
</dbReference>
<gene>
    <name evidence="3" type="ORF">V6N11_047833</name>
</gene>
<accession>A0ABR2P843</accession>
<name>A0ABR2P843_9ROSI</name>
<dbReference type="SUPFAM" id="SSF53098">
    <property type="entry name" value="Ribonuclease H-like"/>
    <property type="match status" value="1"/>
</dbReference>
<dbReference type="CDD" id="cd06222">
    <property type="entry name" value="RNase_H_like"/>
    <property type="match status" value="1"/>
</dbReference>
<evidence type="ECO:0000256" key="1">
    <source>
        <dbReference type="PROSITE-ProRule" id="PRU00176"/>
    </source>
</evidence>
<dbReference type="SMART" id="SM00360">
    <property type="entry name" value="RRM"/>
    <property type="match status" value="1"/>
</dbReference>
<evidence type="ECO:0000313" key="4">
    <source>
        <dbReference type="Proteomes" id="UP001396334"/>
    </source>
</evidence>
<dbReference type="CDD" id="cd00590">
    <property type="entry name" value="RRM_SF"/>
    <property type="match status" value="1"/>
</dbReference>
<dbReference type="InterPro" id="IPR012337">
    <property type="entry name" value="RNaseH-like_sf"/>
</dbReference>
<dbReference type="Gene3D" id="3.30.420.10">
    <property type="entry name" value="Ribonuclease H-like superfamily/Ribonuclease H"/>
    <property type="match status" value="1"/>
</dbReference>
<keyword evidence="1" id="KW-0694">RNA-binding</keyword>
<dbReference type="InterPro" id="IPR012677">
    <property type="entry name" value="Nucleotide-bd_a/b_plait_sf"/>
</dbReference>
<dbReference type="InterPro" id="IPR000504">
    <property type="entry name" value="RRM_dom"/>
</dbReference>
<evidence type="ECO:0000313" key="3">
    <source>
        <dbReference type="EMBL" id="KAK8984613.1"/>
    </source>
</evidence>
<dbReference type="Pfam" id="PF00076">
    <property type="entry name" value="RRM_1"/>
    <property type="match status" value="1"/>
</dbReference>
<dbReference type="Pfam" id="PF13456">
    <property type="entry name" value="RVT_3"/>
    <property type="match status" value="1"/>
</dbReference>